<dbReference type="GO" id="GO:0005886">
    <property type="term" value="C:plasma membrane"/>
    <property type="evidence" value="ECO:0007669"/>
    <property type="project" value="UniProtKB-SubCell"/>
</dbReference>
<accession>A0AAW5N6F9</accession>
<evidence type="ECO:0000313" key="10">
    <source>
        <dbReference type="Proteomes" id="UP001204579"/>
    </source>
</evidence>
<dbReference type="Pfam" id="PF02687">
    <property type="entry name" value="FtsX"/>
    <property type="match status" value="1"/>
</dbReference>
<dbReference type="AlphaFoldDB" id="A0AAW5N6F9"/>
<evidence type="ECO:0000259" key="8">
    <source>
        <dbReference type="Pfam" id="PF02687"/>
    </source>
</evidence>
<organism evidence="9 10">
    <name type="scientific">Phocaeicola barnesiae</name>
    <dbReference type="NCBI Taxonomy" id="376804"/>
    <lineage>
        <taxon>Bacteria</taxon>
        <taxon>Pseudomonadati</taxon>
        <taxon>Bacteroidota</taxon>
        <taxon>Bacteroidia</taxon>
        <taxon>Bacteroidales</taxon>
        <taxon>Bacteroidaceae</taxon>
        <taxon>Phocaeicola</taxon>
    </lineage>
</organism>
<protein>
    <submittedName>
        <fullName evidence="9">FtsX-like permease family protein</fullName>
    </submittedName>
</protein>
<gene>
    <name evidence="9" type="ORF">NW209_00570</name>
</gene>
<dbReference type="InterPro" id="IPR050250">
    <property type="entry name" value="Macrolide_Exporter_MacB"/>
</dbReference>
<comment type="caution">
    <text evidence="9">The sequence shown here is derived from an EMBL/GenBank/DDBJ whole genome shotgun (WGS) entry which is preliminary data.</text>
</comment>
<evidence type="ECO:0000256" key="7">
    <source>
        <dbReference type="SAM" id="Phobius"/>
    </source>
</evidence>
<reference evidence="9 10" key="1">
    <citation type="submission" date="2022-08" db="EMBL/GenBank/DDBJ databases">
        <authorList>
            <person name="Zeman M."/>
            <person name="Kubasova T."/>
        </authorList>
    </citation>
    <scope>NUCLEOTIDE SEQUENCE [LARGE SCALE GENOMIC DNA]</scope>
    <source>
        <strain evidence="9 10">ET62</strain>
    </source>
</reference>
<keyword evidence="10" id="KW-1185">Reference proteome</keyword>
<sequence>MFKMIRHQMWNQRRQNSWIFLELLIAGFFLWMVVDPICVITADRAIPSGYDSQGMYVLKLGNYDSSFAEYDETQDADSLLDLHYRQILRTIRTCPEIESFTIGAFGSFPNSPSWSGNQYYNDSVRLHAQTYYFVQIDGSDMGKTYGFTDANTGKQLQLPADFSQREMVALSACAAKRLFGTTDVVGRKVLGHNREKELEIAAVFQDIKHFDVEQPYPLSIRSMKFEISPYMTFSQDIVFRLKKGVDEGDFRERFEHEVVPHLFQGNFYYDGLRTFDEYAYEKAVSSGVINRLRLHYSLAGFAILCIFLGMVGTFWIRSNARREEIGLMRSMGASQGCIVRQFLMEAWILVTVAYLLSLWVVANYVYIEGFAEPAKLLLFGDYHPDPAYWQNRALPHFMVVTLITYVLLLLTALVGTYIPVRRAARTLPADALRDE</sequence>
<dbReference type="Proteomes" id="UP001204579">
    <property type="component" value="Unassembled WGS sequence"/>
</dbReference>
<dbReference type="RefSeq" id="WP_258335120.1">
    <property type="nucleotide sequence ID" value="NZ_JANRHJ010000001.1"/>
</dbReference>
<evidence type="ECO:0000256" key="4">
    <source>
        <dbReference type="ARBA" id="ARBA00022989"/>
    </source>
</evidence>
<keyword evidence="2" id="KW-1003">Cell membrane</keyword>
<name>A0AAW5N6F9_9BACT</name>
<evidence type="ECO:0000256" key="3">
    <source>
        <dbReference type="ARBA" id="ARBA00022692"/>
    </source>
</evidence>
<evidence type="ECO:0000256" key="1">
    <source>
        <dbReference type="ARBA" id="ARBA00004651"/>
    </source>
</evidence>
<keyword evidence="5 7" id="KW-0472">Membrane</keyword>
<comment type="subcellular location">
    <subcellularLocation>
        <location evidence="1">Cell membrane</location>
        <topology evidence="1">Multi-pass membrane protein</topology>
    </subcellularLocation>
</comment>
<feature type="transmembrane region" description="Helical" evidence="7">
    <location>
        <begin position="397"/>
        <end position="418"/>
    </location>
</feature>
<evidence type="ECO:0000313" key="9">
    <source>
        <dbReference type="EMBL" id="MCR8872529.1"/>
    </source>
</evidence>
<evidence type="ECO:0000256" key="6">
    <source>
        <dbReference type="ARBA" id="ARBA00038076"/>
    </source>
</evidence>
<dbReference type="PANTHER" id="PTHR30572:SF4">
    <property type="entry name" value="ABC TRANSPORTER PERMEASE YTRF"/>
    <property type="match status" value="1"/>
</dbReference>
<dbReference type="InterPro" id="IPR003838">
    <property type="entry name" value="ABC3_permease_C"/>
</dbReference>
<dbReference type="EMBL" id="JANRHJ010000001">
    <property type="protein sequence ID" value="MCR8872529.1"/>
    <property type="molecule type" value="Genomic_DNA"/>
</dbReference>
<evidence type="ECO:0000256" key="5">
    <source>
        <dbReference type="ARBA" id="ARBA00023136"/>
    </source>
</evidence>
<feature type="transmembrane region" description="Helical" evidence="7">
    <location>
        <begin position="294"/>
        <end position="316"/>
    </location>
</feature>
<keyword evidence="3 7" id="KW-0812">Transmembrane</keyword>
<proteinExistence type="inferred from homology"/>
<comment type="similarity">
    <text evidence="6">Belongs to the ABC-4 integral membrane protein family.</text>
</comment>
<evidence type="ECO:0000256" key="2">
    <source>
        <dbReference type="ARBA" id="ARBA00022475"/>
    </source>
</evidence>
<feature type="domain" description="ABC3 transporter permease C-terminal" evidence="8">
    <location>
        <begin position="297"/>
        <end position="426"/>
    </location>
</feature>
<keyword evidence="4 7" id="KW-1133">Transmembrane helix</keyword>
<dbReference type="GO" id="GO:0022857">
    <property type="term" value="F:transmembrane transporter activity"/>
    <property type="evidence" value="ECO:0007669"/>
    <property type="project" value="TreeGrafter"/>
</dbReference>
<feature type="transmembrane region" description="Helical" evidence="7">
    <location>
        <begin position="337"/>
        <end position="362"/>
    </location>
</feature>
<dbReference type="PANTHER" id="PTHR30572">
    <property type="entry name" value="MEMBRANE COMPONENT OF TRANSPORTER-RELATED"/>
    <property type="match status" value="1"/>
</dbReference>